<comment type="caution">
    <text evidence="1">The sequence shown here is derived from an EMBL/GenBank/DDBJ whole genome shotgun (WGS) entry which is preliminary data.</text>
</comment>
<evidence type="ECO:0000313" key="1">
    <source>
        <dbReference type="EMBL" id="TWV92737.1"/>
    </source>
</evidence>
<proteinExistence type="predicted"/>
<protein>
    <submittedName>
        <fullName evidence="1">Uncharacterized protein</fullName>
    </submittedName>
</protein>
<keyword evidence="2" id="KW-1185">Reference proteome</keyword>
<gene>
    <name evidence="1" type="ORF">FEF09_28165</name>
</gene>
<dbReference type="EMBL" id="VOHS01000066">
    <property type="protein sequence ID" value="TWV92737.1"/>
    <property type="molecule type" value="Genomic_DNA"/>
</dbReference>
<dbReference type="Proteomes" id="UP000318815">
    <property type="component" value="Unassembled WGS sequence"/>
</dbReference>
<name>A0A5C6LKG2_9BACT</name>
<sequence length="152" mass="16613">MAHSRHVFVQVDCSRLIANIGINPPSNAQVRENTAIFDQGGMALGNPVESFAIPVTTDQDVYFTILPLVLFSYHKLYFTDFKVISSNGGITVPDDIKLDGHQVSFKVPISNVSAGGELSFDLYAMLEYQIANELVKIPLCIDPVLRANQGNG</sequence>
<organism evidence="1 2">
    <name type="scientific">Chitinophaga pinensis</name>
    <dbReference type="NCBI Taxonomy" id="79329"/>
    <lineage>
        <taxon>Bacteria</taxon>
        <taxon>Pseudomonadati</taxon>
        <taxon>Bacteroidota</taxon>
        <taxon>Chitinophagia</taxon>
        <taxon>Chitinophagales</taxon>
        <taxon>Chitinophagaceae</taxon>
        <taxon>Chitinophaga</taxon>
    </lineage>
</organism>
<dbReference type="AlphaFoldDB" id="A0A5C6LKG2"/>
<evidence type="ECO:0000313" key="2">
    <source>
        <dbReference type="Proteomes" id="UP000318815"/>
    </source>
</evidence>
<dbReference type="RefSeq" id="WP_146308178.1">
    <property type="nucleotide sequence ID" value="NZ_VOHS01000066.1"/>
</dbReference>
<accession>A0A5C6LKG2</accession>
<reference evidence="1 2" key="1">
    <citation type="submission" date="2019-08" db="EMBL/GenBank/DDBJ databases">
        <title>Whole genome sequencing of chitin degrading bacteria Chitinophaga pinensis YS16.</title>
        <authorList>
            <person name="Singh R.P."/>
            <person name="Manchanda G."/>
            <person name="Maurya I.K."/>
            <person name="Joshi N.K."/>
            <person name="Srivastava A.K."/>
        </authorList>
    </citation>
    <scope>NUCLEOTIDE SEQUENCE [LARGE SCALE GENOMIC DNA]</scope>
    <source>
        <strain evidence="1 2">YS-16</strain>
    </source>
</reference>
<dbReference type="OrthoDB" id="659282at2"/>